<protein>
    <recommendedName>
        <fullName evidence="3">HTH cro/C1-type domain-containing protein</fullName>
    </recommendedName>
</protein>
<name>A0A1L8SUS2_9ENTE</name>
<keyword evidence="1" id="KW-0238">DNA-binding</keyword>
<dbReference type="Proteomes" id="UP000183700">
    <property type="component" value="Unassembled WGS sequence"/>
</dbReference>
<dbReference type="CDD" id="cd00093">
    <property type="entry name" value="HTH_XRE"/>
    <property type="match status" value="1"/>
</dbReference>
<organism evidence="4 5">
    <name type="scientific">Enterococcus devriesei</name>
    <dbReference type="NCBI Taxonomy" id="319970"/>
    <lineage>
        <taxon>Bacteria</taxon>
        <taxon>Bacillati</taxon>
        <taxon>Bacillota</taxon>
        <taxon>Bacilli</taxon>
        <taxon>Lactobacillales</taxon>
        <taxon>Enterococcaceae</taxon>
        <taxon>Enterococcus</taxon>
    </lineage>
</organism>
<dbReference type="SUPFAM" id="SSF47413">
    <property type="entry name" value="lambda repressor-like DNA-binding domains"/>
    <property type="match status" value="1"/>
</dbReference>
<dbReference type="AlphaFoldDB" id="A0A1L8SUS2"/>
<dbReference type="STRING" id="319970.RV00_GL002480"/>
<dbReference type="SMART" id="SM00530">
    <property type="entry name" value="HTH_XRE"/>
    <property type="match status" value="1"/>
</dbReference>
<feature type="transmembrane region" description="Helical" evidence="2">
    <location>
        <begin position="273"/>
        <end position="295"/>
    </location>
</feature>
<dbReference type="Pfam" id="PF01381">
    <property type="entry name" value="HTH_3"/>
    <property type="match status" value="1"/>
</dbReference>
<dbReference type="Gene3D" id="1.10.260.40">
    <property type="entry name" value="lambda repressor-like DNA-binding domains"/>
    <property type="match status" value="1"/>
</dbReference>
<evidence type="ECO:0000259" key="3">
    <source>
        <dbReference type="PROSITE" id="PS50943"/>
    </source>
</evidence>
<keyword evidence="5" id="KW-1185">Reference proteome</keyword>
<dbReference type="EMBL" id="JXKM01000005">
    <property type="protein sequence ID" value="OJG35726.1"/>
    <property type="molecule type" value="Genomic_DNA"/>
</dbReference>
<dbReference type="PANTHER" id="PTHR46558">
    <property type="entry name" value="TRACRIPTIONAL REGULATORY PROTEIN-RELATED-RELATED"/>
    <property type="match status" value="1"/>
</dbReference>
<evidence type="ECO:0000313" key="5">
    <source>
        <dbReference type="Proteomes" id="UP000183700"/>
    </source>
</evidence>
<feature type="transmembrane region" description="Helical" evidence="2">
    <location>
        <begin position="224"/>
        <end position="246"/>
    </location>
</feature>
<feature type="transmembrane region" description="Helical" evidence="2">
    <location>
        <begin position="301"/>
        <end position="323"/>
    </location>
</feature>
<evidence type="ECO:0000256" key="2">
    <source>
        <dbReference type="SAM" id="Phobius"/>
    </source>
</evidence>
<dbReference type="InterPro" id="IPR001387">
    <property type="entry name" value="Cro/C1-type_HTH"/>
</dbReference>
<proteinExistence type="predicted"/>
<keyword evidence="2" id="KW-0812">Transmembrane</keyword>
<evidence type="ECO:0000256" key="1">
    <source>
        <dbReference type="ARBA" id="ARBA00023125"/>
    </source>
</evidence>
<reference evidence="4 5" key="1">
    <citation type="submission" date="2014-12" db="EMBL/GenBank/DDBJ databases">
        <title>Draft genome sequences of 29 type strains of Enterococci.</title>
        <authorList>
            <person name="Zhong Z."/>
            <person name="Sun Z."/>
            <person name="Liu W."/>
            <person name="Zhang W."/>
            <person name="Zhang H."/>
        </authorList>
    </citation>
    <scope>NUCLEOTIDE SEQUENCE [LARGE SCALE GENOMIC DNA]</scope>
    <source>
        <strain evidence="4 5">DSM 22802</strain>
    </source>
</reference>
<accession>A0A1L8SUS2</accession>
<comment type="caution">
    <text evidence="4">The sequence shown here is derived from an EMBL/GenBank/DDBJ whole genome shotgun (WGS) entry which is preliminary data.</text>
</comment>
<keyword evidence="2" id="KW-0472">Membrane</keyword>
<dbReference type="GO" id="GO:0003677">
    <property type="term" value="F:DNA binding"/>
    <property type="evidence" value="ECO:0007669"/>
    <property type="project" value="UniProtKB-KW"/>
</dbReference>
<feature type="transmembrane region" description="Helical" evidence="2">
    <location>
        <begin position="137"/>
        <end position="159"/>
    </location>
</feature>
<evidence type="ECO:0000313" key="4">
    <source>
        <dbReference type="EMBL" id="OJG35726.1"/>
    </source>
</evidence>
<feature type="domain" description="HTH cro/C1-type" evidence="3">
    <location>
        <begin position="10"/>
        <end position="64"/>
    </location>
</feature>
<dbReference type="InterPro" id="IPR010982">
    <property type="entry name" value="Lambda_DNA-bd_dom_sf"/>
</dbReference>
<dbReference type="PROSITE" id="PS50943">
    <property type="entry name" value="HTH_CROC1"/>
    <property type="match status" value="1"/>
</dbReference>
<feature type="transmembrane region" description="Helical" evidence="2">
    <location>
        <begin position="104"/>
        <end position="125"/>
    </location>
</feature>
<dbReference type="PANTHER" id="PTHR46558:SF15">
    <property type="entry name" value="HELIX-TURN-HELIX DOMAIN PROTEIN"/>
    <property type="match status" value="1"/>
</dbReference>
<gene>
    <name evidence="4" type="ORF">RV00_GL002480</name>
</gene>
<sequence>MDDMILAEKIVQERKKNGWTQEELAELMDVSRQSVSKWESAQSIPDIEKVIHLSELFNVTTDYLFKDELESVDYIEAGELQAARKVTLAEAQEFLTLKEKSAKWIALGVFLCILSPVGLIFLGSLDRQDPTFLAVNMVSVAGFLWMLLLVLPAVALFIYSRSKTSPYLYLNEEVFETEYGVNGMVKSRQKNYRGRYTWHIILSTTLILLSIAPLFLSFFTENTFYKGLAICLLLIMVAFSTSLFVINGIRWESMLKLLQEGDYSKKVKERTPISSEIAAIFWLLLIAIYLGYSFWTGNWQYSWIIWPVGSIFYGIIVAVINLLRTRAKEKL</sequence>
<feature type="transmembrane region" description="Helical" evidence="2">
    <location>
        <begin position="196"/>
        <end position="218"/>
    </location>
</feature>
<keyword evidence="2" id="KW-1133">Transmembrane helix</keyword>